<dbReference type="GO" id="GO:0003700">
    <property type="term" value="F:DNA-binding transcription factor activity"/>
    <property type="evidence" value="ECO:0007669"/>
    <property type="project" value="TreeGrafter"/>
</dbReference>
<evidence type="ECO:0000313" key="6">
    <source>
        <dbReference type="EMBL" id="QJY45170.1"/>
    </source>
</evidence>
<evidence type="ECO:0000256" key="3">
    <source>
        <dbReference type="ARBA" id="ARBA00023163"/>
    </source>
</evidence>
<dbReference type="InterPro" id="IPR023772">
    <property type="entry name" value="DNA-bd_HTH_TetR-type_CS"/>
</dbReference>
<dbReference type="PROSITE" id="PS50977">
    <property type="entry name" value="HTH_TETR_2"/>
    <property type="match status" value="1"/>
</dbReference>
<evidence type="ECO:0000313" key="7">
    <source>
        <dbReference type="Proteomes" id="UP000505377"/>
    </source>
</evidence>
<sequence length="208" mass="21682">MSAPAPPGRRERKKLATRTAVSAAALRLAVRHGVEHVTVERIATEADIALRTFFNHFPSKEDAILAASAAGADALVAEFRSRPRGESVFGALREAVLVVMDRTDAAGRDHLAALRLIRTAPSLVPHQLAVLARQETALAAAIGERVGGGVSPVYPELCAAAALAALRVTLDRWLGGDPGDATPPLDVLRADVDSALAELAAGLDRPGA</sequence>
<dbReference type="PROSITE" id="PS01081">
    <property type="entry name" value="HTH_TETR_1"/>
    <property type="match status" value="1"/>
</dbReference>
<keyword evidence="7" id="KW-1185">Reference proteome</keyword>
<feature type="DNA-binding region" description="H-T-H motif" evidence="4">
    <location>
        <begin position="38"/>
        <end position="57"/>
    </location>
</feature>
<keyword evidence="2 4" id="KW-0238">DNA-binding</keyword>
<dbReference type="InterPro" id="IPR001647">
    <property type="entry name" value="HTH_TetR"/>
</dbReference>
<evidence type="ECO:0000256" key="2">
    <source>
        <dbReference type="ARBA" id="ARBA00023125"/>
    </source>
</evidence>
<evidence type="ECO:0000256" key="4">
    <source>
        <dbReference type="PROSITE-ProRule" id="PRU00335"/>
    </source>
</evidence>
<dbReference type="KEGG" id="pbro:HOP40_04445"/>
<dbReference type="PANTHER" id="PTHR30055:SF238">
    <property type="entry name" value="MYCOFACTOCIN BIOSYNTHESIS TRANSCRIPTIONAL REGULATOR MFTR-RELATED"/>
    <property type="match status" value="1"/>
</dbReference>
<dbReference type="Pfam" id="PF00440">
    <property type="entry name" value="TetR_N"/>
    <property type="match status" value="1"/>
</dbReference>
<dbReference type="Gene3D" id="1.10.10.60">
    <property type="entry name" value="Homeodomain-like"/>
    <property type="match status" value="1"/>
</dbReference>
<proteinExistence type="predicted"/>
<protein>
    <submittedName>
        <fullName evidence="6">TetR family transcriptional regulator</fullName>
    </submittedName>
</protein>
<accession>A0A6M6JDM3</accession>
<dbReference type="EMBL" id="CP053564">
    <property type="protein sequence ID" value="QJY45170.1"/>
    <property type="molecule type" value="Genomic_DNA"/>
</dbReference>
<keyword evidence="1" id="KW-0805">Transcription regulation</keyword>
<evidence type="ECO:0000259" key="5">
    <source>
        <dbReference type="PROSITE" id="PS50977"/>
    </source>
</evidence>
<reference evidence="6 7" key="1">
    <citation type="submission" date="2020-05" db="EMBL/GenBank/DDBJ databases">
        <authorList>
            <person name="Mo P."/>
        </authorList>
    </citation>
    <scope>NUCLEOTIDE SEQUENCE [LARGE SCALE GENOMIC DNA]</scope>
    <source>
        <strain evidence="6 7">Gen01</strain>
    </source>
</reference>
<organism evidence="6 7">
    <name type="scientific">Pseudonocardia broussonetiae</name>
    <dbReference type="NCBI Taxonomy" id="2736640"/>
    <lineage>
        <taxon>Bacteria</taxon>
        <taxon>Bacillati</taxon>
        <taxon>Actinomycetota</taxon>
        <taxon>Actinomycetes</taxon>
        <taxon>Pseudonocardiales</taxon>
        <taxon>Pseudonocardiaceae</taxon>
        <taxon>Pseudonocardia</taxon>
    </lineage>
</organism>
<dbReference type="Proteomes" id="UP000505377">
    <property type="component" value="Chromosome"/>
</dbReference>
<dbReference type="PANTHER" id="PTHR30055">
    <property type="entry name" value="HTH-TYPE TRANSCRIPTIONAL REGULATOR RUTR"/>
    <property type="match status" value="1"/>
</dbReference>
<dbReference type="Gene3D" id="1.10.357.10">
    <property type="entry name" value="Tetracycline Repressor, domain 2"/>
    <property type="match status" value="1"/>
</dbReference>
<keyword evidence="3" id="KW-0804">Transcription</keyword>
<dbReference type="SUPFAM" id="SSF46689">
    <property type="entry name" value="Homeodomain-like"/>
    <property type="match status" value="1"/>
</dbReference>
<dbReference type="GO" id="GO:0000976">
    <property type="term" value="F:transcription cis-regulatory region binding"/>
    <property type="evidence" value="ECO:0007669"/>
    <property type="project" value="TreeGrafter"/>
</dbReference>
<evidence type="ECO:0000256" key="1">
    <source>
        <dbReference type="ARBA" id="ARBA00023015"/>
    </source>
</evidence>
<dbReference type="InterPro" id="IPR041347">
    <property type="entry name" value="MftR_C"/>
</dbReference>
<dbReference type="InterPro" id="IPR009057">
    <property type="entry name" value="Homeodomain-like_sf"/>
</dbReference>
<name>A0A6M6JDM3_9PSEU</name>
<gene>
    <name evidence="6" type="ORF">HOP40_04445</name>
</gene>
<dbReference type="AlphaFoldDB" id="A0A6M6JDM3"/>
<dbReference type="RefSeq" id="WP_172154908.1">
    <property type="nucleotide sequence ID" value="NZ_CP053564.1"/>
</dbReference>
<feature type="domain" description="HTH tetR-type" evidence="5">
    <location>
        <begin position="15"/>
        <end position="75"/>
    </location>
</feature>
<dbReference type="InterPro" id="IPR050109">
    <property type="entry name" value="HTH-type_TetR-like_transc_reg"/>
</dbReference>
<dbReference type="Pfam" id="PF17754">
    <property type="entry name" value="TetR_C_14"/>
    <property type="match status" value="1"/>
</dbReference>